<dbReference type="PANTHER" id="PTHR23036:SF151">
    <property type="entry name" value="FIBRONECTIN TYPE-III DOMAIN-CONTAINING PROTEIN"/>
    <property type="match status" value="1"/>
</dbReference>
<proteinExistence type="predicted"/>
<evidence type="ECO:0000256" key="3">
    <source>
        <dbReference type="ARBA" id="ARBA00023157"/>
    </source>
</evidence>
<keyword evidence="3" id="KW-1015">Disulfide bond</keyword>
<dbReference type="GO" id="GO:0004896">
    <property type="term" value="F:cytokine receptor activity"/>
    <property type="evidence" value="ECO:0007669"/>
    <property type="project" value="TreeGrafter"/>
</dbReference>
<dbReference type="SUPFAM" id="SSF49265">
    <property type="entry name" value="Fibronectin type III"/>
    <property type="match status" value="1"/>
</dbReference>
<dbReference type="PROSITE" id="PS50853">
    <property type="entry name" value="FN3"/>
    <property type="match status" value="2"/>
</dbReference>
<keyword evidence="4" id="KW-0675">Receptor</keyword>
<evidence type="ECO:0000256" key="5">
    <source>
        <dbReference type="ARBA" id="ARBA00023180"/>
    </source>
</evidence>
<name>A0A6J8DAP3_MYTCO</name>
<dbReference type="OrthoDB" id="6152037at2759"/>
<dbReference type="GO" id="GO:0009897">
    <property type="term" value="C:external side of plasma membrane"/>
    <property type="evidence" value="ECO:0007669"/>
    <property type="project" value="TreeGrafter"/>
</dbReference>
<sequence>MESAITVENSRCLKALLVVLNMYPKMMRALPRSTNLPEDWENIISNHRSFTVLDTEAIKTFENEQYNKFDVTLMYKFVRTFNLMQSPTSDWGLSPLPSDITLSDDVERLRINRNFLMHRHNAVLSEEEYEEVFQQSLGIAERLDFAERLDIAERLDDTTILSEFTHQIEQVETTCPDSSTRAYNEALDENVQKNSSISDSGYYKCFAKIDAGVDMAIARLEIMLKVPVAAPNLRLSSSTPSIIDLKWDPLPPEICDVVITRYQIYVSNGGHEVMENVLTVYHTYTIRDLNPDTDYKVRVLAGTTWGYPKLLDNQWPRLVHRTPKQNKYPKVPVAAPNLRLSSSSPSSIDVEWDPVLLEKCNGFFTGYQIYVSNGGHEIMENVSAANHNYTIIDLLPDTDYKVRVLAVTAGGYPRLLDHQWPRLVHRTPKHNEKPQGRHQILCIKN</sequence>
<reference evidence="7 8" key="1">
    <citation type="submission" date="2020-06" db="EMBL/GenBank/DDBJ databases">
        <authorList>
            <person name="Li R."/>
            <person name="Bekaert M."/>
        </authorList>
    </citation>
    <scope>NUCLEOTIDE SEQUENCE [LARGE SCALE GENOMIC DNA]</scope>
    <source>
        <strain evidence="8">wild</strain>
    </source>
</reference>
<feature type="domain" description="Fibronectin type-III" evidence="6">
    <location>
        <begin position="229"/>
        <end position="326"/>
    </location>
</feature>
<dbReference type="InterPro" id="IPR041249">
    <property type="entry name" value="HEPN_DZIP3"/>
</dbReference>
<dbReference type="InterPro" id="IPR050379">
    <property type="entry name" value="Type-I_Cytokine_Rcpt"/>
</dbReference>
<feature type="domain" description="Fibronectin type-III" evidence="6">
    <location>
        <begin position="334"/>
        <end position="430"/>
    </location>
</feature>
<dbReference type="InterPro" id="IPR013783">
    <property type="entry name" value="Ig-like_fold"/>
</dbReference>
<evidence type="ECO:0000256" key="1">
    <source>
        <dbReference type="ARBA" id="ARBA00022729"/>
    </source>
</evidence>
<dbReference type="Pfam" id="PF18738">
    <property type="entry name" value="HEPN_DZIP3"/>
    <property type="match status" value="1"/>
</dbReference>
<dbReference type="InterPro" id="IPR036116">
    <property type="entry name" value="FN3_sf"/>
</dbReference>
<evidence type="ECO:0000313" key="8">
    <source>
        <dbReference type="Proteomes" id="UP000507470"/>
    </source>
</evidence>
<dbReference type="CDD" id="cd00063">
    <property type="entry name" value="FN3"/>
    <property type="match status" value="2"/>
</dbReference>
<evidence type="ECO:0000313" key="7">
    <source>
        <dbReference type="EMBL" id="CAC5404751.1"/>
    </source>
</evidence>
<organism evidence="7 8">
    <name type="scientific">Mytilus coruscus</name>
    <name type="common">Sea mussel</name>
    <dbReference type="NCBI Taxonomy" id="42192"/>
    <lineage>
        <taxon>Eukaryota</taxon>
        <taxon>Metazoa</taxon>
        <taxon>Spiralia</taxon>
        <taxon>Lophotrochozoa</taxon>
        <taxon>Mollusca</taxon>
        <taxon>Bivalvia</taxon>
        <taxon>Autobranchia</taxon>
        <taxon>Pteriomorphia</taxon>
        <taxon>Mytilida</taxon>
        <taxon>Mytiloidea</taxon>
        <taxon>Mytilidae</taxon>
        <taxon>Mytilinae</taxon>
        <taxon>Mytilus</taxon>
    </lineage>
</organism>
<protein>
    <submittedName>
        <fullName evidence="7">IGDCC4</fullName>
    </submittedName>
</protein>
<keyword evidence="8" id="KW-1185">Reference proteome</keyword>
<dbReference type="GO" id="GO:0043235">
    <property type="term" value="C:receptor complex"/>
    <property type="evidence" value="ECO:0007669"/>
    <property type="project" value="TreeGrafter"/>
</dbReference>
<dbReference type="AlphaFoldDB" id="A0A6J8DAP3"/>
<dbReference type="GO" id="GO:0019955">
    <property type="term" value="F:cytokine binding"/>
    <property type="evidence" value="ECO:0007669"/>
    <property type="project" value="TreeGrafter"/>
</dbReference>
<dbReference type="InterPro" id="IPR003961">
    <property type="entry name" value="FN3_dom"/>
</dbReference>
<dbReference type="Proteomes" id="UP000507470">
    <property type="component" value="Unassembled WGS sequence"/>
</dbReference>
<dbReference type="Gene3D" id="2.60.40.10">
    <property type="entry name" value="Immunoglobulins"/>
    <property type="match status" value="2"/>
</dbReference>
<gene>
    <name evidence="7" type="ORF">MCOR_38508</name>
</gene>
<evidence type="ECO:0000256" key="4">
    <source>
        <dbReference type="ARBA" id="ARBA00023170"/>
    </source>
</evidence>
<keyword evidence="5" id="KW-0325">Glycoprotein</keyword>
<evidence type="ECO:0000256" key="2">
    <source>
        <dbReference type="ARBA" id="ARBA00022737"/>
    </source>
</evidence>
<dbReference type="SMART" id="SM00060">
    <property type="entry name" value="FN3"/>
    <property type="match status" value="2"/>
</dbReference>
<keyword evidence="1" id="KW-0732">Signal</keyword>
<dbReference type="Pfam" id="PF00041">
    <property type="entry name" value="fn3"/>
    <property type="match status" value="2"/>
</dbReference>
<dbReference type="PANTHER" id="PTHR23036">
    <property type="entry name" value="CYTOKINE RECEPTOR"/>
    <property type="match status" value="1"/>
</dbReference>
<keyword evidence="2" id="KW-0677">Repeat</keyword>
<evidence type="ECO:0000259" key="6">
    <source>
        <dbReference type="PROSITE" id="PS50853"/>
    </source>
</evidence>
<dbReference type="EMBL" id="CACVKT020007030">
    <property type="protein sequence ID" value="CAC5404751.1"/>
    <property type="molecule type" value="Genomic_DNA"/>
</dbReference>
<accession>A0A6J8DAP3</accession>